<dbReference type="eggNOG" id="ENOG502N5SQ">
    <property type="taxonomic scope" value="Archaea"/>
</dbReference>
<gene>
    <name evidence="1" type="ordered locus">Htur_1611</name>
</gene>
<dbReference type="KEGG" id="htu:Htur_1611"/>
<evidence type="ECO:0000313" key="1">
    <source>
        <dbReference type="EMBL" id="ADB60497.1"/>
    </source>
</evidence>
<keyword evidence="2" id="KW-1185">Reference proteome</keyword>
<accession>D2RRD7</accession>
<reference evidence="1 2" key="1">
    <citation type="journal article" date="2010" name="Stand. Genomic Sci.">
        <title>Complete genome sequence of Haloterrigena turkmenica type strain (4k).</title>
        <authorList>
            <person name="Saunders E."/>
            <person name="Tindall B.J."/>
            <person name="Fahnrich R."/>
            <person name="Lapidus A."/>
            <person name="Copeland A."/>
            <person name="Del Rio T.G."/>
            <person name="Lucas S."/>
            <person name="Chen F."/>
            <person name="Tice H."/>
            <person name="Cheng J.F."/>
            <person name="Han C."/>
            <person name="Detter J.C."/>
            <person name="Bruce D."/>
            <person name="Goodwin L."/>
            <person name="Chain P."/>
            <person name="Pitluck S."/>
            <person name="Pati A."/>
            <person name="Ivanova N."/>
            <person name="Mavromatis K."/>
            <person name="Chen A."/>
            <person name="Palaniappan K."/>
            <person name="Land M."/>
            <person name="Hauser L."/>
            <person name="Chang Y.J."/>
            <person name="Jeffries C.D."/>
            <person name="Brettin T."/>
            <person name="Rohde M."/>
            <person name="Goker M."/>
            <person name="Bristow J."/>
            <person name="Eisen J.A."/>
            <person name="Markowitz V."/>
            <person name="Hugenholtz P."/>
            <person name="Klenk H.P."/>
            <person name="Kyrpides N.C."/>
        </authorList>
    </citation>
    <scope>NUCLEOTIDE SEQUENCE [LARGE SCALE GENOMIC DNA]</scope>
    <source>
        <strain evidence="2">ATCC 51198 / DSM 5511 / JCM 9101 / NCIMB 13204 / VKM B-1734 / 4k</strain>
    </source>
</reference>
<dbReference type="HOGENOM" id="CLU_1623420_0_0_2"/>
<protein>
    <submittedName>
        <fullName evidence="1">Uncharacterized protein</fullName>
    </submittedName>
</protein>
<dbReference type="Proteomes" id="UP000001903">
    <property type="component" value="Chromosome"/>
</dbReference>
<dbReference type="AlphaFoldDB" id="D2RRD7"/>
<name>D2RRD7_HALTV</name>
<dbReference type="OrthoDB" id="203329at2157"/>
<proteinExistence type="predicted"/>
<dbReference type="EMBL" id="CP001860">
    <property type="protein sequence ID" value="ADB60497.1"/>
    <property type="molecule type" value="Genomic_DNA"/>
</dbReference>
<sequence length="169" mass="18827">MDSNRGLVSLGFLLTLLLVGMGLITMFLGGPNATNEDVAHVESYPVDPERPTPLTASNVADYAGTYEERLFYNDLLASQNHRLEADERVIANCTSISVSNASMDGFHVQLECQGGVTDSWQPSESEEFIYSATYRLTNDTTRQTELRKYPFGTDRAFNNERNETAETEL</sequence>
<organism evidence="1 2">
    <name type="scientific">Haloterrigena turkmenica (strain ATCC 51198 / DSM 5511 / JCM 9101 / NCIMB 13204 / VKM B-1734 / 4k)</name>
    <name type="common">Halococcus turkmenicus</name>
    <dbReference type="NCBI Taxonomy" id="543526"/>
    <lineage>
        <taxon>Archaea</taxon>
        <taxon>Methanobacteriati</taxon>
        <taxon>Methanobacteriota</taxon>
        <taxon>Stenosarchaea group</taxon>
        <taxon>Halobacteria</taxon>
        <taxon>Halobacteriales</taxon>
        <taxon>Natrialbaceae</taxon>
        <taxon>Haloterrigena</taxon>
    </lineage>
</organism>
<evidence type="ECO:0000313" key="2">
    <source>
        <dbReference type="Proteomes" id="UP000001903"/>
    </source>
</evidence>